<protein>
    <recommendedName>
        <fullName evidence="6">Large ribosomal subunit protein mL53</fullName>
    </recommendedName>
</protein>
<dbReference type="GO" id="GO:0003735">
    <property type="term" value="F:structural constituent of ribosome"/>
    <property type="evidence" value="ECO:0007669"/>
    <property type="project" value="TreeGrafter"/>
</dbReference>
<dbReference type="EMBL" id="JAUKUD010000004">
    <property type="protein sequence ID" value="KAK0746117.1"/>
    <property type="molecule type" value="Genomic_DNA"/>
</dbReference>
<dbReference type="InterPro" id="IPR019716">
    <property type="entry name" value="Ribosomal_mL53"/>
</dbReference>
<dbReference type="PANTHER" id="PTHR28236:SF1">
    <property type="entry name" value="LARGE RIBOSOMAL SUBUNIT PROTEIN ML53"/>
    <property type="match status" value="1"/>
</dbReference>
<proteinExistence type="inferred from homology"/>
<dbReference type="Proteomes" id="UP001172155">
    <property type="component" value="Unassembled WGS sequence"/>
</dbReference>
<keyword evidence="3 7" id="KW-0689">Ribosomal protein</keyword>
<sequence length="98" mass="10968">MITRFITHVTTRFNPFSPRAKAARLFLTRLPPGARSDGMAITTELLPRTSAAASSLYIKFKDGKEMNLDCDTMNIKGIVEEVDRHSRQLQKQADLDGS</sequence>
<dbReference type="Pfam" id="PF10780">
    <property type="entry name" value="MRP_L53"/>
    <property type="match status" value="1"/>
</dbReference>
<evidence type="ECO:0000256" key="6">
    <source>
        <dbReference type="ARBA" id="ARBA00035180"/>
    </source>
</evidence>
<evidence type="ECO:0000256" key="5">
    <source>
        <dbReference type="ARBA" id="ARBA00023274"/>
    </source>
</evidence>
<dbReference type="FunFam" id="3.40.30.10:FF:000260">
    <property type="entry name" value="Mitochondrial ribosomal protein L44"/>
    <property type="match status" value="1"/>
</dbReference>
<gene>
    <name evidence="7" type="ORF">B0T18DRAFT_438171</name>
</gene>
<evidence type="ECO:0000313" key="7">
    <source>
        <dbReference type="EMBL" id="KAK0746117.1"/>
    </source>
</evidence>
<comment type="subcellular location">
    <subcellularLocation>
        <location evidence="1">Mitochondrion</location>
    </subcellularLocation>
</comment>
<comment type="similarity">
    <text evidence="2">Belongs to the mitochondrion-specific ribosomal protein mL53 family.</text>
</comment>
<comment type="caution">
    <text evidence="7">The sequence shown here is derived from an EMBL/GenBank/DDBJ whole genome shotgun (WGS) entry which is preliminary data.</text>
</comment>
<evidence type="ECO:0000256" key="4">
    <source>
        <dbReference type="ARBA" id="ARBA00023128"/>
    </source>
</evidence>
<dbReference type="GO" id="GO:0005762">
    <property type="term" value="C:mitochondrial large ribosomal subunit"/>
    <property type="evidence" value="ECO:0007669"/>
    <property type="project" value="TreeGrafter"/>
</dbReference>
<keyword evidence="8" id="KW-1185">Reference proteome</keyword>
<name>A0AA40K5C6_9PEZI</name>
<keyword evidence="4" id="KW-0496">Mitochondrion</keyword>
<evidence type="ECO:0000256" key="3">
    <source>
        <dbReference type="ARBA" id="ARBA00022980"/>
    </source>
</evidence>
<evidence type="ECO:0000256" key="1">
    <source>
        <dbReference type="ARBA" id="ARBA00004173"/>
    </source>
</evidence>
<accession>A0AA40K5C6</accession>
<reference evidence="7" key="1">
    <citation type="submission" date="2023-06" db="EMBL/GenBank/DDBJ databases">
        <title>Genome-scale phylogeny and comparative genomics of the fungal order Sordariales.</title>
        <authorList>
            <consortium name="Lawrence Berkeley National Laboratory"/>
            <person name="Hensen N."/>
            <person name="Bonometti L."/>
            <person name="Westerberg I."/>
            <person name="Brannstrom I.O."/>
            <person name="Guillou S."/>
            <person name="Cros-Aarteil S."/>
            <person name="Calhoun S."/>
            <person name="Haridas S."/>
            <person name="Kuo A."/>
            <person name="Mondo S."/>
            <person name="Pangilinan J."/>
            <person name="Riley R."/>
            <person name="LaButti K."/>
            <person name="Andreopoulos B."/>
            <person name="Lipzen A."/>
            <person name="Chen C."/>
            <person name="Yanf M."/>
            <person name="Daum C."/>
            <person name="Ng V."/>
            <person name="Clum A."/>
            <person name="Steindorff A."/>
            <person name="Ohm R."/>
            <person name="Martin F."/>
            <person name="Silar P."/>
            <person name="Natvig D."/>
            <person name="Lalanne C."/>
            <person name="Gautier V."/>
            <person name="Ament-velasquez S.L."/>
            <person name="Kruys A."/>
            <person name="Hutchinson M.I."/>
            <person name="Powell A.J."/>
            <person name="Barry K."/>
            <person name="Miller A.N."/>
            <person name="Grigoriev I.V."/>
            <person name="Debuchy R."/>
            <person name="Gladieux P."/>
            <person name="Thoren M.H."/>
            <person name="Johannesson H."/>
        </authorList>
    </citation>
    <scope>NUCLEOTIDE SEQUENCE</scope>
    <source>
        <strain evidence="7">SMH3187-1</strain>
    </source>
</reference>
<evidence type="ECO:0000313" key="8">
    <source>
        <dbReference type="Proteomes" id="UP001172155"/>
    </source>
</evidence>
<dbReference type="PANTHER" id="PTHR28236">
    <property type="entry name" value="54S RIBOSOMAL PROTEIN L44, MITOCHONDRIAL"/>
    <property type="match status" value="1"/>
</dbReference>
<dbReference type="InterPro" id="IPR042776">
    <property type="entry name" value="Ribosomal_mL53_fung"/>
</dbReference>
<dbReference type="AlphaFoldDB" id="A0AA40K5C6"/>
<dbReference type="Gene3D" id="3.40.30.10">
    <property type="entry name" value="Glutaredoxin"/>
    <property type="match status" value="1"/>
</dbReference>
<organism evidence="7 8">
    <name type="scientific">Schizothecium vesticola</name>
    <dbReference type="NCBI Taxonomy" id="314040"/>
    <lineage>
        <taxon>Eukaryota</taxon>
        <taxon>Fungi</taxon>
        <taxon>Dikarya</taxon>
        <taxon>Ascomycota</taxon>
        <taxon>Pezizomycotina</taxon>
        <taxon>Sordariomycetes</taxon>
        <taxon>Sordariomycetidae</taxon>
        <taxon>Sordariales</taxon>
        <taxon>Schizotheciaceae</taxon>
        <taxon>Schizothecium</taxon>
    </lineage>
</organism>
<evidence type="ECO:0000256" key="2">
    <source>
        <dbReference type="ARBA" id="ARBA00005557"/>
    </source>
</evidence>
<keyword evidence="5" id="KW-0687">Ribonucleoprotein</keyword>